<dbReference type="SUPFAM" id="SSF55826">
    <property type="entry name" value="YbaK/ProRS associated domain"/>
    <property type="match status" value="1"/>
</dbReference>
<proteinExistence type="inferred from homology"/>
<dbReference type="Pfam" id="PF04073">
    <property type="entry name" value="tRNA_edit"/>
    <property type="match status" value="1"/>
</dbReference>
<dbReference type="EMBL" id="DVGA01000096">
    <property type="protein sequence ID" value="HIQ79322.1"/>
    <property type="molecule type" value="Genomic_DNA"/>
</dbReference>
<gene>
    <name evidence="3" type="ORF">IAB77_08705</name>
</gene>
<comment type="caution">
    <text evidence="3">The sequence shown here is derived from an EMBL/GenBank/DDBJ whole genome shotgun (WGS) entry which is preliminary data.</text>
</comment>
<dbReference type="PANTHER" id="PTHR31423:SF3">
    <property type="entry name" value="PROLYL-TRNA SYNTHETASE ASSOCIATED DOMAIN-CONTAINING PROTEIN 1-RELATED"/>
    <property type="match status" value="1"/>
</dbReference>
<dbReference type="Proteomes" id="UP000824262">
    <property type="component" value="Unassembled WGS sequence"/>
</dbReference>
<organism evidence="3 4">
    <name type="scientific">Candidatus Scatomorpha intestinavium</name>
    <dbReference type="NCBI Taxonomy" id="2840922"/>
    <lineage>
        <taxon>Bacteria</taxon>
        <taxon>Bacillati</taxon>
        <taxon>Bacillota</taxon>
        <taxon>Clostridia</taxon>
        <taxon>Eubacteriales</taxon>
        <taxon>Candidatus Scatomorpha</taxon>
    </lineage>
</organism>
<evidence type="ECO:0000256" key="1">
    <source>
        <dbReference type="ARBA" id="ARBA00010201"/>
    </source>
</evidence>
<feature type="domain" description="YbaK/aminoacyl-tRNA synthetase-associated" evidence="2">
    <location>
        <begin position="37"/>
        <end position="160"/>
    </location>
</feature>
<accession>A0A9D0ZFT2</accession>
<dbReference type="CDD" id="cd04335">
    <property type="entry name" value="PrdX_deacylase"/>
    <property type="match status" value="1"/>
</dbReference>
<reference evidence="3" key="2">
    <citation type="journal article" date="2021" name="PeerJ">
        <title>Extensive microbial diversity within the chicken gut microbiome revealed by metagenomics and culture.</title>
        <authorList>
            <person name="Gilroy R."/>
            <person name="Ravi A."/>
            <person name="Getino M."/>
            <person name="Pursley I."/>
            <person name="Horton D.L."/>
            <person name="Alikhan N.F."/>
            <person name="Baker D."/>
            <person name="Gharbi K."/>
            <person name="Hall N."/>
            <person name="Watson M."/>
            <person name="Adriaenssens E.M."/>
            <person name="Foster-Nyarko E."/>
            <person name="Jarju S."/>
            <person name="Secka A."/>
            <person name="Antonio M."/>
            <person name="Oren A."/>
            <person name="Chaudhuri R.R."/>
            <person name="La Ragione R."/>
            <person name="Hildebrand F."/>
            <person name="Pallen M.J."/>
        </authorList>
    </citation>
    <scope>NUCLEOTIDE SEQUENCE</scope>
    <source>
        <strain evidence="3">ChiBcolR7-354</strain>
    </source>
</reference>
<dbReference type="InterPro" id="IPR007214">
    <property type="entry name" value="YbaK/aa-tRNA-synth-assoc-dom"/>
</dbReference>
<evidence type="ECO:0000313" key="3">
    <source>
        <dbReference type="EMBL" id="HIQ79322.1"/>
    </source>
</evidence>
<dbReference type="InterPro" id="IPR040285">
    <property type="entry name" value="ProX/PRXD1"/>
</dbReference>
<name>A0A9D0ZFT2_9FIRM</name>
<dbReference type="PANTHER" id="PTHR31423">
    <property type="entry name" value="YBAK DOMAIN-CONTAINING PROTEIN"/>
    <property type="match status" value="1"/>
</dbReference>
<evidence type="ECO:0000259" key="2">
    <source>
        <dbReference type="Pfam" id="PF04073"/>
    </source>
</evidence>
<sequence length="177" mass="19643">MKLHQGRPEDISGRLGREIAVYDLLDSLGIEYTRADHEHVDTMAACEEIDAALGMEICKNLFLCNRQKTSFYLLLVQGNKPFHTREVSSQIGSARLSFGTPEDMERLLGLLPGSVSIMGLMNDREGKVRLLVDADVLKCGDFGCHPCVNTSTLRLKTADVFEKFLPAVGHDYTVVNL</sequence>
<dbReference type="InterPro" id="IPR036754">
    <property type="entry name" value="YbaK/aa-tRNA-synt-asso_dom_sf"/>
</dbReference>
<evidence type="ECO:0000313" key="4">
    <source>
        <dbReference type="Proteomes" id="UP000824262"/>
    </source>
</evidence>
<dbReference type="GO" id="GO:0002161">
    <property type="term" value="F:aminoacyl-tRNA deacylase activity"/>
    <property type="evidence" value="ECO:0007669"/>
    <property type="project" value="InterPro"/>
</dbReference>
<comment type="similarity">
    <text evidence="1">Belongs to the PRORSD1 family.</text>
</comment>
<dbReference type="AlphaFoldDB" id="A0A9D0ZFT2"/>
<dbReference type="Gene3D" id="3.90.960.10">
    <property type="entry name" value="YbaK/aminoacyl-tRNA synthetase-associated domain"/>
    <property type="match status" value="1"/>
</dbReference>
<protein>
    <submittedName>
        <fullName evidence="3">Prolyl-tRNA synthetase associated domain-containing protein</fullName>
    </submittedName>
</protein>
<reference evidence="3" key="1">
    <citation type="submission" date="2020-10" db="EMBL/GenBank/DDBJ databases">
        <authorList>
            <person name="Gilroy R."/>
        </authorList>
    </citation>
    <scope>NUCLEOTIDE SEQUENCE</scope>
    <source>
        <strain evidence="3">ChiBcolR7-354</strain>
    </source>
</reference>